<evidence type="ECO:0000313" key="12">
    <source>
        <dbReference type="EMBL" id="EGC16114.1"/>
    </source>
</evidence>
<dbReference type="SMART" id="SM01323">
    <property type="entry name" value="YajC"/>
    <property type="match status" value="1"/>
</dbReference>
<keyword evidence="6 11" id="KW-0812">Transmembrane</keyword>
<organism evidence="12 13">
    <name type="scientific">Kingella denitrificans ATCC 33394</name>
    <dbReference type="NCBI Taxonomy" id="888741"/>
    <lineage>
        <taxon>Bacteria</taxon>
        <taxon>Pseudomonadati</taxon>
        <taxon>Pseudomonadota</taxon>
        <taxon>Betaproteobacteria</taxon>
        <taxon>Neisseriales</taxon>
        <taxon>Neisseriaceae</taxon>
        <taxon>Kingella</taxon>
    </lineage>
</organism>
<keyword evidence="4" id="KW-0813">Transport</keyword>
<evidence type="ECO:0000256" key="2">
    <source>
        <dbReference type="ARBA" id="ARBA00006742"/>
    </source>
</evidence>
<evidence type="ECO:0000256" key="7">
    <source>
        <dbReference type="ARBA" id="ARBA00022927"/>
    </source>
</evidence>
<dbReference type="GO" id="GO:0005886">
    <property type="term" value="C:plasma membrane"/>
    <property type="evidence" value="ECO:0007669"/>
    <property type="project" value="UniProtKB-SubCell"/>
</dbReference>
<evidence type="ECO:0000256" key="10">
    <source>
        <dbReference type="ARBA" id="ARBA00023136"/>
    </source>
</evidence>
<evidence type="ECO:0000256" key="8">
    <source>
        <dbReference type="ARBA" id="ARBA00022989"/>
    </source>
</evidence>
<sequence length="109" mass="11921">MIELANAAAGAAPQQPSGFVAFLPWIAIFAVMYFIMIRPQQKREKERQAMISELKKGDRVLLMSGMYGRVVKTGETVFTVELAKGFTVEVERNAIAAKADTPAENTAGE</sequence>
<accession>F0F2V2</accession>
<evidence type="ECO:0000256" key="3">
    <source>
        <dbReference type="ARBA" id="ARBA00014962"/>
    </source>
</evidence>
<dbReference type="PRINTS" id="PR01853">
    <property type="entry name" value="YAJCTRNLCASE"/>
</dbReference>
<dbReference type="Proteomes" id="UP000004088">
    <property type="component" value="Unassembled WGS sequence"/>
</dbReference>
<keyword evidence="10 11" id="KW-0472">Membrane</keyword>
<dbReference type="GO" id="GO:0015031">
    <property type="term" value="P:protein transport"/>
    <property type="evidence" value="ECO:0007669"/>
    <property type="project" value="UniProtKB-KW"/>
</dbReference>
<keyword evidence="8 11" id="KW-1133">Transmembrane helix</keyword>
<name>F0F2V2_9NEIS</name>
<dbReference type="PANTHER" id="PTHR33909">
    <property type="entry name" value="SEC TRANSLOCON ACCESSORY COMPLEX SUBUNIT YAJC"/>
    <property type="match status" value="1"/>
</dbReference>
<keyword evidence="9" id="KW-0811">Translocation</keyword>
<dbReference type="STRING" id="888741.HMPREF9098_2437"/>
<comment type="subcellular location">
    <subcellularLocation>
        <location evidence="1">Cell membrane</location>
        <topology evidence="1">Single-pass membrane protein</topology>
    </subcellularLocation>
</comment>
<keyword evidence="7" id="KW-0653">Protein transport</keyword>
<evidence type="ECO:0000256" key="4">
    <source>
        <dbReference type="ARBA" id="ARBA00022448"/>
    </source>
</evidence>
<comment type="caution">
    <text evidence="12">The sequence shown here is derived from an EMBL/GenBank/DDBJ whole genome shotgun (WGS) entry which is preliminary data.</text>
</comment>
<evidence type="ECO:0000256" key="5">
    <source>
        <dbReference type="ARBA" id="ARBA00022475"/>
    </source>
</evidence>
<evidence type="ECO:0000256" key="11">
    <source>
        <dbReference type="SAM" id="Phobius"/>
    </source>
</evidence>
<dbReference type="PANTHER" id="PTHR33909:SF1">
    <property type="entry name" value="SEC TRANSLOCON ACCESSORY COMPLEX SUBUNIT YAJC"/>
    <property type="match status" value="1"/>
</dbReference>
<dbReference type="InterPro" id="IPR003849">
    <property type="entry name" value="Preprotein_translocase_YajC"/>
</dbReference>
<protein>
    <recommendedName>
        <fullName evidence="3">Sec translocon accessory complex subunit YajC</fullName>
    </recommendedName>
</protein>
<proteinExistence type="inferred from homology"/>
<comment type="similarity">
    <text evidence="2">Belongs to the YajC family.</text>
</comment>
<dbReference type="NCBIfam" id="TIGR00739">
    <property type="entry name" value="yajC"/>
    <property type="match status" value="1"/>
</dbReference>
<evidence type="ECO:0000256" key="9">
    <source>
        <dbReference type="ARBA" id="ARBA00023010"/>
    </source>
</evidence>
<dbReference type="HOGENOM" id="CLU_116157_2_1_4"/>
<feature type="transmembrane region" description="Helical" evidence="11">
    <location>
        <begin position="19"/>
        <end position="37"/>
    </location>
</feature>
<dbReference type="Pfam" id="PF02699">
    <property type="entry name" value="YajC"/>
    <property type="match status" value="1"/>
</dbReference>
<dbReference type="EMBL" id="AEWV01000046">
    <property type="protein sequence ID" value="EGC16114.1"/>
    <property type="molecule type" value="Genomic_DNA"/>
</dbReference>
<dbReference type="RefSeq" id="WP_003784731.1">
    <property type="nucleotide sequence ID" value="NZ_GL870929.1"/>
</dbReference>
<evidence type="ECO:0000256" key="6">
    <source>
        <dbReference type="ARBA" id="ARBA00022692"/>
    </source>
</evidence>
<dbReference type="AlphaFoldDB" id="F0F2V2"/>
<reference evidence="12 13" key="1">
    <citation type="submission" date="2011-01" db="EMBL/GenBank/DDBJ databases">
        <authorList>
            <person name="Muzny D."/>
            <person name="Qin X."/>
            <person name="Deng J."/>
            <person name="Jiang H."/>
            <person name="Liu Y."/>
            <person name="Qu J."/>
            <person name="Song X.-Z."/>
            <person name="Zhang L."/>
            <person name="Thornton R."/>
            <person name="Coyle M."/>
            <person name="Francisco L."/>
            <person name="Jackson L."/>
            <person name="Javaid M."/>
            <person name="Korchina V."/>
            <person name="Kovar C."/>
            <person name="Mata R."/>
            <person name="Mathew T."/>
            <person name="Ngo R."/>
            <person name="Nguyen L."/>
            <person name="Nguyen N."/>
            <person name="Okwuonu G."/>
            <person name="Ongeri F."/>
            <person name="Pham C."/>
            <person name="Simmons D."/>
            <person name="Wilczek-Boney K."/>
            <person name="Hale W."/>
            <person name="Jakkamsetti A."/>
            <person name="Pham P."/>
            <person name="Ruth R."/>
            <person name="San Lucas F."/>
            <person name="Warren J."/>
            <person name="Zhang J."/>
            <person name="Zhao Z."/>
            <person name="Zhou C."/>
            <person name="Zhu D."/>
            <person name="Lee S."/>
            <person name="Bess C."/>
            <person name="Blankenburg K."/>
            <person name="Forbes L."/>
            <person name="Fu Q."/>
            <person name="Gubbala S."/>
            <person name="Hirani K."/>
            <person name="Jayaseelan J.C."/>
            <person name="Lara F."/>
            <person name="Munidasa M."/>
            <person name="Palculict T."/>
            <person name="Patil S."/>
            <person name="Pu L.-L."/>
            <person name="Saada N."/>
            <person name="Tang L."/>
            <person name="Weissenberger G."/>
            <person name="Zhu Y."/>
            <person name="Hemphill L."/>
            <person name="Shang Y."/>
            <person name="Youmans B."/>
            <person name="Ayvaz T."/>
            <person name="Ross M."/>
            <person name="Santibanez J."/>
            <person name="Aqrawi P."/>
            <person name="Gross S."/>
            <person name="Joshi V."/>
            <person name="Fowler G."/>
            <person name="Nazareth L."/>
            <person name="Reid J."/>
            <person name="Worley K."/>
            <person name="Petrosino J."/>
            <person name="Highlander S."/>
            <person name="Gibbs R."/>
        </authorList>
    </citation>
    <scope>NUCLEOTIDE SEQUENCE [LARGE SCALE GENOMIC DNA]</scope>
    <source>
        <strain evidence="12 13">ATCC 33394</strain>
    </source>
</reference>
<evidence type="ECO:0000256" key="1">
    <source>
        <dbReference type="ARBA" id="ARBA00004162"/>
    </source>
</evidence>
<evidence type="ECO:0000313" key="13">
    <source>
        <dbReference type="Proteomes" id="UP000004088"/>
    </source>
</evidence>
<gene>
    <name evidence="12" type="primary">yajC</name>
    <name evidence="12" type="ORF">HMPREF9098_2437</name>
</gene>
<keyword evidence="5" id="KW-1003">Cell membrane</keyword>
<keyword evidence="13" id="KW-1185">Reference proteome</keyword>